<reference evidence="2 3" key="1">
    <citation type="submission" date="2023-05" db="EMBL/GenBank/DDBJ databases">
        <title>A 100% complete, gapless, phased diploid assembly of the Scenedesmus obliquus UTEX 3031 genome.</title>
        <authorList>
            <person name="Biondi T.C."/>
            <person name="Hanschen E.R."/>
            <person name="Kwon T."/>
            <person name="Eng W."/>
            <person name="Kruse C.P.S."/>
            <person name="Koehler S.I."/>
            <person name="Kunde Y."/>
            <person name="Gleasner C.D."/>
            <person name="You Mak K.T."/>
            <person name="Polle J."/>
            <person name="Hovde B.T."/>
            <person name="Starkenburg S.R."/>
        </authorList>
    </citation>
    <scope>NUCLEOTIDE SEQUENCE [LARGE SCALE GENOMIC DNA]</scope>
    <source>
        <strain evidence="2 3">DOE0152z</strain>
    </source>
</reference>
<dbReference type="EMBL" id="CP126210">
    <property type="protein sequence ID" value="WIA11883.1"/>
    <property type="molecule type" value="Genomic_DNA"/>
</dbReference>
<evidence type="ECO:0000313" key="3">
    <source>
        <dbReference type="Proteomes" id="UP001244341"/>
    </source>
</evidence>
<dbReference type="Pfam" id="PF26172">
    <property type="entry name" value="RESC8"/>
    <property type="match status" value="1"/>
</dbReference>
<dbReference type="PANTHER" id="PTHR21228:SF40">
    <property type="entry name" value="LD45607P"/>
    <property type="match status" value="1"/>
</dbReference>
<evidence type="ECO:0000313" key="2">
    <source>
        <dbReference type="EMBL" id="WIA11883.1"/>
    </source>
</evidence>
<feature type="domain" description="RNA-editing substrate-binding complex 8 protein HEAT repeats" evidence="1">
    <location>
        <begin position="106"/>
        <end position="305"/>
    </location>
</feature>
<protein>
    <recommendedName>
        <fullName evidence="1">RNA-editing substrate-binding complex 8 protein HEAT repeats domain-containing protein</fullName>
    </recommendedName>
</protein>
<accession>A0ABY8TWP5</accession>
<dbReference type="InterPro" id="IPR011989">
    <property type="entry name" value="ARM-like"/>
</dbReference>
<keyword evidence="3" id="KW-1185">Reference proteome</keyword>
<sequence>MSFLISTASFLGNYGLSCVLPASLRALEHLAAGARTTRSISTAQPASTGLAFSSCSAPAAAAAAHRAWHRLPPFTRGFSASACSSVAADASLSDVIAQVQSCVATSNKETGVLSQLADCAMNRAGELSPDQIRNLTVSFAQLGYFNTQFKSIMADAIIEKLEQFDPAVLADTAWAFGEAQYYDYDLMSTLLPYLKSNIQKFDASGMAKMLWTFARFGYQDETLMDMMHDIALKLQANCNSKSLAEVVYAMAQLGWADSRLHSLVAEYAMDNIQDFDSQGLAKLAFGLAAVGYDDTALYTAITQAATAQLEGMSPADVSMILWACGEQGHLCDTFMSAVADQYMPANMEYFSPQQLQIAVKAWNKLGFSSPAVAAAAVRLSEVLPHLAPDFPDGIAAAAAMQP</sequence>
<gene>
    <name evidence="2" type="ORF">OEZ85_011968</name>
</gene>
<dbReference type="InterPro" id="IPR058977">
    <property type="entry name" value="RESC8_HEAT"/>
</dbReference>
<proteinExistence type="predicted"/>
<dbReference type="InterPro" id="IPR050870">
    <property type="entry name" value="FAST_kinase"/>
</dbReference>
<evidence type="ECO:0000259" key="1">
    <source>
        <dbReference type="Pfam" id="PF26172"/>
    </source>
</evidence>
<organism evidence="2 3">
    <name type="scientific">Tetradesmus obliquus</name>
    <name type="common">Green alga</name>
    <name type="synonym">Acutodesmus obliquus</name>
    <dbReference type="NCBI Taxonomy" id="3088"/>
    <lineage>
        <taxon>Eukaryota</taxon>
        <taxon>Viridiplantae</taxon>
        <taxon>Chlorophyta</taxon>
        <taxon>core chlorophytes</taxon>
        <taxon>Chlorophyceae</taxon>
        <taxon>CS clade</taxon>
        <taxon>Sphaeropleales</taxon>
        <taxon>Scenedesmaceae</taxon>
        <taxon>Tetradesmus</taxon>
    </lineage>
</organism>
<dbReference type="Proteomes" id="UP001244341">
    <property type="component" value="Chromosome 3b"/>
</dbReference>
<dbReference type="InterPro" id="IPR016024">
    <property type="entry name" value="ARM-type_fold"/>
</dbReference>
<name>A0ABY8TWP5_TETOB</name>
<dbReference type="PANTHER" id="PTHR21228">
    <property type="entry name" value="FAST LEU-RICH DOMAIN-CONTAINING"/>
    <property type="match status" value="1"/>
</dbReference>
<dbReference type="Gene3D" id="1.25.10.10">
    <property type="entry name" value="Leucine-rich Repeat Variant"/>
    <property type="match status" value="1"/>
</dbReference>
<dbReference type="SUPFAM" id="SSF48371">
    <property type="entry name" value="ARM repeat"/>
    <property type="match status" value="1"/>
</dbReference>